<name>A0ABV2SPR2_9FLAO</name>
<protein>
    <submittedName>
        <fullName evidence="2">DUF4236 domain-containing protein</fullName>
    </submittedName>
</protein>
<dbReference type="RefSeq" id="WP_354613511.1">
    <property type="nucleotide sequence ID" value="NZ_JBEXAE010000001.1"/>
</dbReference>
<reference evidence="2 3" key="1">
    <citation type="submission" date="2024-07" db="EMBL/GenBank/DDBJ databases">
        <title>The genome sequence of type strain Sediminicola arcticus GDMCC 1.2805.</title>
        <authorList>
            <person name="Liu Y."/>
        </authorList>
    </citation>
    <scope>NUCLEOTIDE SEQUENCE [LARGE SCALE GENOMIC DNA]</scope>
    <source>
        <strain evidence="2 3">GDMCC 1.2805</strain>
    </source>
</reference>
<evidence type="ECO:0000259" key="1">
    <source>
        <dbReference type="Pfam" id="PF14020"/>
    </source>
</evidence>
<comment type="caution">
    <text evidence="2">The sequence shown here is derived from an EMBL/GenBank/DDBJ whole genome shotgun (WGS) entry which is preliminary data.</text>
</comment>
<evidence type="ECO:0000313" key="2">
    <source>
        <dbReference type="EMBL" id="MET6989142.1"/>
    </source>
</evidence>
<dbReference type="Proteomes" id="UP001549799">
    <property type="component" value="Unassembled WGS sequence"/>
</dbReference>
<dbReference type="InterPro" id="IPR025330">
    <property type="entry name" value="DUF4236"/>
</dbReference>
<proteinExistence type="predicted"/>
<sequence>MRYRNRIKLAPGLHINLSGSGVSTTLGVKGASVNLGKSGAHLNTGIPGTGLYNRSKISSASNGSSNKISKNQTQVGVKLDLNDNYEPVIEIYDDRGIDITTQASIAKIKRSPEYKANLLKIYELYYNDIIEETTQFTDIYKHIVPPISKKEIQEEIDNLKLHKYRKKPFDKSKPSVDSVKNILSNEAVRKFNSVLFWKNKKNRLEYIESNLDKRLNDLIAQWEEQKEDFEKSEIIREKESNEDSLKTYQTKKDILIKNLNGTENFVLQNFEAILNEIDIKPEFFVDFEYNEDDKTFLIDLDLPEIEHLPKETATILKSGKLSVKNKSEKQLREDYAQCATGLGFLIGGIAFLCSAGIEKVKVSAYTQRIDKKDGQTKNDYIYSIEFDIDNFSKINFKQIDSVIAFKSFEHKMELSNSSVFKTINMD</sequence>
<accession>A0ABV2SPR2</accession>
<feature type="domain" description="DUF4236" evidence="1">
    <location>
        <begin position="1"/>
        <end position="54"/>
    </location>
</feature>
<keyword evidence="3" id="KW-1185">Reference proteome</keyword>
<dbReference type="Pfam" id="PF14020">
    <property type="entry name" value="DUF4236"/>
    <property type="match status" value="1"/>
</dbReference>
<organism evidence="2 3">
    <name type="scientific">Sediminicola arcticus</name>
    <dbReference type="NCBI Taxonomy" id="1574308"/>
    <lineage>
        <taxon>Bacteria</taxon>
        <taxon>Pseudomonadati</taxon>
        <taxon>Bacteroidota</taxon>
        <taxon>Flavobacteriia</taxon>
        <taxon>Flavobacteriales</taxon>
        <taxon>Flavobacteriaceae</taxon>
        <taxon>Sediminicola</taxon>
    </lineage>
</organism>
<gene>
    <name evidence="2" type="ORF">ABXZ36_00610</name>
</gene>
<evidence type="ECO:0000313" key="3">
    <source>
        <dbReference type="Proteomes" id="UP001549799"/>
    </source>
</evidence>
<dbReference type="EMBL" id="JBEXAE010000001">
    <property type="protein sequence ID" value="MET6989142.1"/>
    <property type="molecule type" value="Genomic_DNA"/>
</dbReference>